<sequence>MAERKHLQLHGHRPSALKISKHSHNIKKPPPPLPPPPPQHRPVIIYTDSPKIIHTNPTQFKDLVQRLTGCQHDTPDIHQVQSKTISMSMSMPTSSTEQGVESVGRFPTGILPPTSELLPPIMPTLPSTSMDLSSLTHYFQDSSIAPNNFASSLDFFDNFPDFH</sequence>
<evidence type="ECO:0000259" key="2">
    <source>
        <dbReference type="Pfam" id="PF05678"/>
    </source>
</evidence>
<accession>A0AAV6NSI7</accession>
<dbReference type="Pfam" id="PF05678">
    <property type="entry name" value="VQ"/>
    <property type="match status" value="1"/>
</dbReference>
<dbReference type="EMBL" id="JAGKQH010000004">
    <property type="protein sequence ID" value="KAG6602164.1"/>
    <property type="molecule type" value="Genomic_DNA"/>
</dbReference>
<feature type="compositionally biased region" description="Basic residues" evidence="1">
    <location>
        <begin position="7"/>
        <end position="27"/>
    </location>
</feature>
<dbReference type="InterPro" id="IPR008889">
    <property type="entry name" value="VQ"/>
</dbReference>
<dbReference type="InterPro" id="IPR039607">
    <property type="entry name" value="VQ_8/17/18/20/21/25"/>
</dbReference>
<evidence type="ECO:0000313" key="4">
    <source>
        <dbReference type="Proteomes" id="UP000685013"/>
    </source>
</evidence>
<dbReference type="GO" id="GO:0005634">
    <property type="term" value="C:nucleus"/>
    <property type="evidence" value="ECO:0007669"/>
    <property type="project" value="TreeGrafter"/>
</dbReference>
<dbReference type="PANTHER" id="PTHR33143">
    <property type="entry name" value="F16F4.1 PROTEIN-RELATED"/>
    <property type="match status" value="1"/>
</dbReference>
<keyword evidence="4" id="KW-1185">Reference proteome</keyword>
<protein>
    <submittedName>
        <fullName evidence="3">VQ motif-containing protein 8, chloroplastic</fullName>
    </submittedName>
</protein>
<proteinExistence type="predicted"/>
<feature type="non-terminal residue" evidence="3">
    <location>
        <position position="1"/>
    </location>
</feature>
<comment type="caution">
    <text evidence="3">The sequence shown here is derived from an EMBL/GenBank/DDBJ whole genome shotgun (WGS) entry which is preliminary data.</text>
</comment>
<evidence type="ECO:0000313" key="3">
    <source>
        <dbReference type="EMBL" id="KAG6602164.1"/>
    </source>
</evidence>
<feature type="region of interest" description="Disordered" evidence="1">
    <location>
        <begin position="1"/>
        <end position="40"/>
    </location>
</feature>
<dbReference type="PANTHER" id="PTHR33143:SF63">
    <property type="entry name" value="F16F4.1 PROTEIN"/>
    <property type="match status" value="1"/>
</dbReference>
<dbReference type="Proteomes" id="UP000685013">
    <property type="component" value="Chromosome 4"/>
</dbReference>
<name>A0AAV6NSI7_9ROSI</name>
<feature type="compositionally biased region" description="Pro residues" evidence="1">
    <location>
        <begin position="28"/>
        <end position="40"/>
    </location>
</feature>
<evidence type="ECO:0000256" key="1">
    <source>
        <dbReference type="SAM" id="MobiDB-lite"/>
    </source>
</evidence>
<organism evidence="3 4">
    <name type="scientific">Cucurbita argyrosperma subsp. sororia</name>
    <dbReference type="NCBI Taxonomy" id="37648"/>
    <lineage>
        <taxon>Eukaryota</taxon>
        <taxon>Viridiplantae</taxon>
        <taxon>Streptophyta</taxon>
        <taxon>Embryophyta</taxon>
        <taxon>Tracheophyta</taxon>
        <taxon>Spermatophyta</taxon>
        <taxon>Magnoliopsida</taxon>
        <taxon>eudicotyledons</taxon>
        <taxon>Gunneridae</taxon>
        <taxon>Pentapetalae</taxon>
        <taxon>rosids</taxon>
        <taxon>fabids</taxon>
        <taxon>Cucurbitales</taxon>
        <taxon>Cucurbitaceae</taxon>
        <taxon>Cucurbiteae</taxon>
        <taxon>Cucurbita</taxon>
    </lineage>
</organism>
<reference evidence="3 4" key="1">
    <citation type="journal article" date="2021" name="Hortic Res">
        <title>The domestication of Cucurbita argyrosperma as revealed by the genome of its wild relative.</title>
        <authorList>
            <person name="Barrera-Redondo J."/>
            <person name="Sanchez-de la Vega G."/>
            <person name="Aguirre-Liguori J.A."/>
            <person name="Castellanos-Morales G."/>
            <person name="Gutierrez-Guerrero Y.T."/>
            <person name="Aguirre-Dugua X."/>
            <person name="Aguirre-Planter E."/>
            <person name="Tenaillon M.I."/>
            <person name="Lira-Saade R."/>
            <person name="Eguiarte L.E."/>
        </authorList>
    </citation>
    <scope>NUCLEOTIDE SEQUENCE [LARGE SCALE GENOMIC DNA]</scope>
    <source>
        <strain evidence="3">JBR-2021</strain>
    </source>
</reference>
<dbReference type="AlphaFoldDB" id="A0AAV6NSI7"/>
<gene>
    <name evidence="3" type="primary">VQ8</name>
    <name evidence="3" type="ORF">SDJN03_07397</name>
</gene>
<feature type="domain" description="VQ" evidence="2">
    <location>
        <begin position="49"/>
        <end position="71"/>
    </location>
</feature>